<dbReference type="PANTHER" id="PTHR23350">
    <property type="entry name" value="PEROXISOME ASSEMBLY PROTEIN 10"/>
    <property type="match status" value="1"/>
</dbReference>
<keyword evidence="14" id="KW-0653">Protein transport</keyword>
<dbReference type="GO" id="GO:0016567">
    <property type="term" value="P:protein ubiquitination"/>
    <property type="evidence" value="ECO:0007669"/>
    <property type="project" value="UniProtKB-ARBA"/>
</dbReference>
<keyword evidence="6" id="KW-0813">Transport</keyword>
<comment type="catalytic activity">
    <reaction evidence="1">
        <text>S-ubiquitinyl-[E2 ubiquitin-conjugating enzyme]-L-cysteine + [acceptor protein]-L-lysine = [E2 ubiquitin-conjugating enzyme]-L-cysteine + N(6)-ubiquitinyl-[acceptor protein]-L-lysine.</text>
        <dbReference type="EC" id="2.3.2.27"/>
    </reaction>
</comment>
<evidence type="ECO:0000256" key="7">
    <source>
        <dbReference type="ARBA" id="ARBA00022593"/>
    </source>
</evidence>
<name>A0AAD4QTF4_9AGAM</name>
<evidence type="ECO:0000256" key="14">
    <source>
        <dbReference type="ARBA" id="ARBA00022927"/>
    </source>
</evidence>
<keyword evidence="11 19" id="KW-0863">Zinc-finger</keyword>
<dbReference type="SMART" id="SM00184">
    <property type="entry name" value="RING"/>
    <property type="match status" value="1"/>
</dbReference>
<keyword evidence="8" id="KW-0808">Transferase</keyword>
<keyword evidence="17" id="KW-0576">Peroxisome</keyword>
<evidence type="ECO:0000256" key="3">
    <source>
        <dbReference type="ARBA" id="ARBA00004906"/>
    </source>
</evidence>
<dbReference type="Pfam" id="PF13639">
    <property type="entry name" value="zf-RING_2"/>
    <property type="match status" value="1"/>
</dbReference>
<evidence type="ECO:0000256" key="2">
    <source>
        <dbReference type="ARBA" id="ARBA00004585"/>
    </source>
</evidence>
<comment type="subcellular location">
    <subcellularLocation>
        <location evidence="2">Peroxisome membrane</location>
        <topology evidence="2">Multi-pass membrane protein</topology>
    </subcellularLocation>
</comment>
<dbReference type="Proteomes" id="UP001203297">
    <property type="component" value="Unassembled WGS sequence"/>
</dbReference>
<dbReference type="Pfam" id="PF04757">
    <property type="entry name" value="Pex2_Pex12"/>
    <property type="match status" value="1"/>
</dbReference>
<comment type="similarity">
    <text evidence="4">Belongs to the pex2/pex10/pex12 family.</text>
</comment>
<accession>A0AAD4QTF4</accession>
<dbReference type="PROSITE" id="PS50089">
    <property type="entry name" value="ZF_RING_2"/>
    <property type="match status" value="1"/>
</dbReference>
<keyword evidence="12" id="KW-0833">Ubl conjugation pathway</keyword>
<evidence type="ECO:0000256" key="17">
    <source>
        <dbReference type="ARBA" id="ARBA00023140"/>
    </source>
</evidence>
<keyword evidence="22" id="KW-1185">Reference proteome</keyword>
<evidence type="ECO:0000313" key="21">
    <source>
        <dbReference type="EMBL" id="KAI0307486.1"/>
    </source>
</evidence>
<evidence type="ECO:0000259" key="20">
    <source>
        <dbReference type="PROSITE" id="PS50089"/>
    </source>
</evidence>
<evidence type="ECO:0000256" key="16">
    <source>
        <dbReference type="ARBA" id="ARBA00023136"/>
    </source>
</evidence>
<dbReference type="Gene3D" id="3.30.40.10">
    <property type="entry name" value="Zinc/RING finger domain, C3HC4 (zinc finger)"/>
    <property type="match status" value="1"/>
</dbReference>
<dbReference type="PANTHER" id="PTHR23350:SF0">
    <property type="entry name" value="PEROXISOME BIOGENESIS FACTOR 10"/>
    <property type="match status" value="1"/>
</dbReference>
<evidence type="ECO:0000256" key="4">
    <source>
        <dbReference type="ARBA" id="ARBA00008704"/>
    </source>
</evidence>
<dbReference type="EMBL" id="WTXG01000001">
    <property type="protein sequence ID" value="KAI0307486.1"/>
    <property type="molecule type" value="Genomic_DNA"/>
</dbReference>
<dbReference type="InterPro" id="IPR013083">
    <property type="entry name" value="Znf_RING/FYVE/PHD"/>
</dbReference>
<gene>
    <name evidence="21" type="ORF">B0F90DRAFT_1909019</name>
</gene>
<dbReference type="GO" id="GO:0008270">
    <property type="term" value="F:zinc ion binding"/>
    <property type="evidence" value="ECO:0007669"/>
    <property type="project" value="UniProtKB-KW"/>
</dbReference>
<comment type="caution">
    <text evidence="21">The sequence shown here is derived from an EMBL/GenBank/DDBJ whole genome shotgun (WGS) entry which is preliminary data.</text>
</comment>
<keyword evidence="16" id="KW-0472">Membrane</keyword>
<evidence type="ECO:0000256" key="5">
    <source>
        <dbReference type="ARBA" id="ARBA00012483"/>
    </source>
</evidence>
<sequence length="299" mass="34017">MSSTRIPSFPLAQQAQIIRAHQRDLIHVSSLREQTENILRSWFGTRWLTRFDKEVELSIRLIYHALTTGRAIQTLGEEYTNTWVHLKSGHTQGTRAALILLPTIPSYLLARLGPSLYERHPRLKYIATAVIGAIEVASEVNLAVFYIRGVYYRLVRRLLGVTYISATPIDPNTRPPSYSLLGVLILIRLGHRLLYDNLDEPQLDGRPISTLLNYDPESDLALSGEKEPLTVLNLDTMSTSVRAGRVCTLCLEERTATCVTECGHLFDWNCIYNWGRERAECPLCRQSLNLTRLLPIYNL</sequence>
<organism evidence="21 22">
    <name type="scientific">Multifurca ochricompacta</name>
    <dbReference type="NCBI Taxonomy" id="376703"/>
    <lineage>
        <taxon>Eukaryota</taxon>
        <taxon>Fungi</taxon>
        <taxon>Dikarya</taxon>
        <taxon>Basidiomycota</taxon>
        <taxon>Agaricomycotina</taxon>
        <taxon>Agaricomycetes</taxon>
        <taxon>Russulales</taxon>
        <taxon>Russulaceae</taxon>
        <taxon>Multifurca</taxon>
    </lineage>
</organism>
<evidence type="ECO:0000313" key="22">
    <source>
        <dbReference type="Proteomes" id="UP001203297"/>
    </source>
</evidence>
<feature type="domain" description="RING-type" evidence="20">
    <location>
        <begin position="247"/>
        <end position="285"/>
    </location>
</feature>
<keyword evidence="10" id="KW-0479">Metal-binding</keyword>
<evidence type="ECO:0000256" key="10">
    <source>
        <dbReference type="ARBA" id="ARBA00022723"/>
    </source>
</evidence>
<evidence type="ECO:0000256" key="9">
    <source>
        <dbReference type="ARBA" id="ARBA00022692"/>
    </source>
</evidence>
<evidence type="ECO:0000256" key="6">
    <source>
        <dbReference type="ARBA" id="ARBA00022448"/>
    </source>
</evidence>
<evidence type="ECO:0000256" key="1">
    <source>
        <dbReference type="ARBA" id="ARBA00000900"/>
    </source>
</evidence>
<reference evidence="21" key="1">
    <citation type="journal article" date="2022" name="New Phytol.">
        <title>Evolutionary transition to the ectomycorrhizal habit in the genomes of a hyperdiverse lineage of mushroom-forming fungi.</title>
        <authorList>
            <person name="Looney B."/>
            <person name="Miyauchi S."/>
            <person name="Morin E."/>
            <person name="Drula E."/>
            <person name="Courty P.E."/>
            <person name="Kohler A."/>
            <person name="Kuo A."/>
            <person name="LaButti K."/>
            <person name="Pangilinan J."/>
            <person name="Lipzen A."/>
            <person name="Riley R."/>
            <person name="Andreopoulos W."/>
            <person name="He G."/>
            <person name="Johnson J."/>
            <person name="Nolan M."/>
            <person name="Tritt A."/>
            <person name="Barry K.W."/>
            <person name="Grigoriev I.V."/>
            <person name="Nagy L.G."/>
            <person name="Hibbett D."/>
            <person name="Henrissat B."/>
            <person name="Matheny P.B."/>
            <person name="Labbe J."/>
            <person name="Martin F.M."/>
        </authorList>
    </citation>
    <scope>NUCLEOTIDE SEQUENCE</scope>
    <source>
        <strain evidence="21">BPL690</strain>
    </source>
</reference>
<keyword evidence="13" id="KW-0862">Zinc</keyword>
<evidence type="ECO:0000256" key="13">
    <source>
        <dbReference type="ARBA" id="ARBA00022833"/>
    </source>
</evidence>
<dbReference type="SUPFAM" id="SSF57850">
    <property type="entry name" value="RING/U-box"/>
    <property type="match status" value="1"/>
</dbReference>
<evidence type="ECO:0000256" key="18">
    <source>
        <dbReference type="ARBA" id="ARBA00041230"/>
    </source>
</evidence>
<comment type="pathway">
    <text evidence="3">Protein modification; protein ubiquitination.</text>
</comment>
<dbReference type="InterPro" id="IPR001841">
    <property type="entry name" value="Znf_RING"/>
</dbReference>
<dbReference type="GO" id="GO:0005778">
    <property type="term" value="C:peroxisomal membrane"/>
    <property type="evidence" value="ECO:0007669"/>
    <property type="project" value="UniProtKB-SubCell"/>
</dbReference>
<evidence type="ECO:0000256" key="12">
    <source>
        <dbReference type="ARBA" id="ARBA00022786"/>
    </source>
</evidence>
<dbReference type="EC" id="2.3.2.27" evidence="5"/>
<dbReference type="GO" id="GO:0061630">
    <property type="term" value="F:ubiquitin protein ligase activity"/>
    <property type="evidence" value="ECO:0007669"/>
    <property type="project" value="UniProtKB-EC"/>
</dbReference>
<evidence type="ECO:0000256" key="19">
    <source>
        <dbReference type="PROSITE-ProRule" id="PRU00175"/>
    </source>
</evidence>
<dbReference type="GO" id="GO:0016562">
    <property type="term" value="P:protein import into peroxisome matrix, receptor recycling"/>
    <property type="evidence" value="ECO:0007669"/>
    <property type="project" value="UniProtKB-ARBA"/>
</dbReference>
<dbReference type="AlphaFoldDB" id="A0AAD4QTF4"/>
<keyword evidence="7" id="KW-0962">Peroxisome biogenesis</keyword>
<evidence type="ECO:0000256" key="15">
    <source>
        <dbReference type="ARBA" id="ARBA00022989"/>
    </source>
</evidence>
<keyword evidence="15" id="KW-1133">Transmembrane helix</keyword>
<dbReference type="InterPro" id="IPR025654">
    <property type="entry name" value="PEX2/10"/>
</dbReference>
<dbReference type="InterPro" id="IPR006845">
    <property type="entry name" value="Pex_N"/>
</dbReference>
<dbReference type="CDD" id="cd16527">
    <property type="entry name" value="RING-HC_PEX10"/>
    <property type="match status" value="1"/>
</dbReference>
<evidence type="ECO:0000256" key="8">
    <source>
        <dbReference type="ARBA" id="ARBA00022679"/>
    </source>
</evidence>
<proteinExistence type="inferred from homology"/>
<evidence type="ECO:0000256" key="11">
    <source>
        <dbReference type="ARBA" id="ARBA00022771"/>
    </source>
</evidence>
<keyword evidence="9" id="KW-0812">Transmembrane</keyword>
<protein>
    <recommendedName>
        <fullName evidence="5">RING-type E3 ubiquitin transferase</fullName>
        <ecNumber evidence="5">2.3.2.27</ecNumber>
    </recommendedName>
    <alternativeName>
        <fullName evidence="18">Peroxin-10</fullName>
    </alternativeName>
</protein>